<accession>A0A6I4ISZ8</accession>
<dbReference type="OrthoDB" id="1048413at2"/>
<dbReference type="PROSITE" id="PS51257">
    <property type="entry name" value="PROKAR_LIPOPROTEIN"/>
    <property type="match status" value="1"/>
</dbReference>
<sequence>MKQIKIVFLLLFCSITFTGCQKKEVKEIKEAKDVIEESLLETELKAMNAVFNQVVDSVYLKSKENTTITDDLKDKTIVIYDSLIFDKPGYVQFHSKFKTIKNFYVDTINETITQKIDLTKLEKKAGFTYLSKLSISKDSIKKSFWSSKNALSGVLLFSKIIFDSEKKFGAFNCIFSEGNIYTAKHFLVYIKKENENWKLDEVTKFSRMY</sequence>
<dbReference type="AlphaFoldDB" id="A0A6I4ISZ8"/>
<reference evidence="2" key="1">
    <citation type="submission" date="2019-05" db="EMBL/GenBank/DDBJ databases">
        <title>Flavobacterium profundi sp. nov., isolated from a deep-sea seamount.</title>
        <authorList>
            <person name="Zhang D.-C."/>
        </authorList>
    </citation>
    <scope>NUCLEOTIDE SEQUENCE [LARGE SCALE GENOMIC DNA]</scope>
    <source>
        <strain evidence="2">TP390</strain>
    </source>
</reference>
<dbReference type="Proteomes" id="UP000431264">
    <property type="component" value="Unassembled WGS sequence"/>
</dbReference>
<organism evidence="1 2">
    <name type="scientific">Flavobacterium profundi</name>
    <dbReference type="NCBI Taxonomy" id="1774945"/>
    <lineage>
        <taxon>Bacteria</taxon>
        <taxon>Pseudomonadati</taxon>
        <taxon>Bacteroidota</taxon>
        <taxon>Flavobacteriia</taxon>
        <taxon>Flavobacteriales</taxon>
        <taxon>Flavobacteriaceae</taxon>
        <taxon>Flavobacterium</taxon>
    </lineage>
</organism>
<keyword evidence="2" id="KW-1185">Reference proteome</keyword>
<evidence type="ECO:0000313" key="1">
    <source>
        <dbReference type="EMBL" id="MVO09991.1"/>
    </source>
</evidence>
<dbReference type="EMBL" id="WQLW01000009">
    <property type="protein sequence ID" value="MVO09991.1"/>
    <property type="molecule type" value="Genomic_DNA"/>
</dbReference>
<gene>
    <name evidence="1" type="ORF">GOQ30_12540</name>
</gene>
<name>A0A6I4ISZ8_9FLAO</name>
<dbReference type="RefSeq" id="WP_140998359.1">
    <property type="nucleotide sequence ID" value="NZ_VDCZ01000009.1"/>
</dbReference>
<evidence type="ECO:0000313" key="2">
    <source>
        <dbReference type="Proteomes" id="UP000431264"/>
    </source>
</evidence>
<protein>
    <recommendedName>
        <fullName evidence="3">Lipoprotein</fullName>
    </recommendedName>
</protein>
<proteinExistence type="predicted"/>
<evidence type="ECO:0008006" key="3">
    <source>
        <dbReference type="Google" id="ProtNLM"/>
    </source>
</evidence>
<comment type="caution">
    <text evidence="1">The sequence shown here is derived from an EMBL/GenBank/DDBJ whole genome shotgun (WGS) entry which is preliminary data.</text>
</comment>